<dbReference type="EMBL" id="PGOL01002943">
    <property type="protein sequence ID" value="PKI44167.1"/>
    <property type="molecule type" value="Genomic_DNA"/>
</dbReference>
<gene>
    <name evidence="2" type="ORF">CRG98_035460</name>
</gene>
<dbReference type="AlphaFoldDB" id="A0A2I0IJI7"/>
<protein>
    <submittedName>
        <fullName evidence="2">Uncharacterized protein</fullName>
    </submittedName>
</protein>
<organism evidence="2 3">
    <name type="scientific">Punica granatum</name>
    <name type="common">Pomegranate</name>
    <dbReference type="NCBI Taxonomy" id="22663"/>
    <lineage>
        <taxon>Eukaryota</taxon>
        <taxon>Viridiplantae</taxon>
        <taxon>Streptophyta</taxon>
        <taxon>Embryophyta</taxon>
        <taxon>Tracheophyta</taxon>
        <taxon>Spermatophyta</taxon>
        <taxon>Magnoliopsida</taxon>
        <taxon>eudicotyledons</taxon>
        <taxon>Gunneridae</taxon>
        <taxon>Pentapetalae</taxon>
        <taxon>rosids</taxon>
        <taxon>malvids</taxon>
        <taxon>Myrtales</taxon>
        <taxon>Lythraceae</taxon>
        <taxon>Punica</taxon>
    </lineage>
</organism>
<dbReference type="Proteomes" id="UP000233551">
    <property type="component" value="Unassembled WGS sequence"/>
</dbReference>
<evidence type="ECO:0000313" key="2">
    <source>
        <dbReference type="EMBL" id="PKI44167.1"/>
    </source>
</evidence>
<proteinExistence type="predicted"/>
<sequence>MHAEGEIEASVLSVSVPPPPAATGAAAAKASPPRQESIGAPTPNADADEVSSATDQSITYASIDHTCNIAVFRLIVASVMISVYLKSAVRLTD</sequence>
<reference evidence="2 3" key="1">
    <citation type="submission" date="2017-11" db="EMBL/GenBank/DDBJ databases">
        <title>De-novo sequencing of pomegranate (Punica granatum L.) genome.</title>
        <authorList>
            <person name="Akparov Z."/>
            <person name="Amiraslanov A."/>
            <person name="Hajiyeva S."/>
            <person name="Abbasov M."/>
            <person name="Kaur K."/>
            <person name="Hamwieh A."/>
            <person name="Solovyev V."/>
            <person name="Salamov A."/>
            <person name="Braich B."/>
            <person name="Kosarev P."/>
            <person name="Mahmoud A."/>
            <person name="Hajiyev E."/>
            <person name="Babayeva S."/>
            <person name="Izzatullayeva V."/>
            <person name="Mammadov A."/>
            <person name="Mammadov A."/>
            <person name="Sharifova S."/>
            <person name="Ojaghi J."/>
            <person name="Eynullazada K."/>
            <person name="Bayramov B."/>
            <person name="Abdulazimova A."/>
            <person name="Shahmuradov I."/>
        </authorList>
    </citation>
    <scope>NUCLEOTIDE SEQUENCE [LARGE SCALE GENOMIC DNA]</scope>
    <source>
        <strain evidence="3">cv. AG2017</strain>
        <tissue evidence="2">Leaf</tissue>
    </source>
</reference>
<evidence type="ECO:0000313" key="3">
    <source>
        <dbReference type="Proteomes" id="UP000233551"/>
    </source>
</evidence>
<feature type="region of interest" description="Disordered" evidence="1">
    <location>
        <begin position="1"/>
        <end position="51"/>
    </location>
</feature>
<evidence type="ECO:0000256" key="1">
    <source>
        <dbReference type="SAM" id="MobiDB-lite"/>
    </source>
</evidence>
<feature type="compositionally biased region" description="Low complexity" evidence="1">
    <location>
        <begin position="22"/>
        <end position="33"/>
    </location>
</feature>
<name>A0A2I0IJI7_PUNGR</name>
<accession>A0A2I0IJI7</accession>
<comment type="caution">
    <text evidence="2">The sequence shown here is derived from an EMBL/GenBank/DDBJ whole genome shotgun (WGS) entry which is preliminary data.</text>
</comment>
<keyword evidence="3" id="KW-1185">Reference proteome</keyword>